<dbReference type="Gene3D" id="1.10.8.60">
    <property type="match status" value="1"/>
</dbReference>
<keyword evidence="20" id="KW-1185">Reference proteome</keyword>
<protein>
    <recommendedName>
        <fullName evidence="14">Ankyrin repeat and SOCS box protein 10</fullName>
    </recommendedName>
    <alternativeName>
        <fullName evidence="15">IQ and AAA domain-containing protein 1-like</fullName>
    </alternativeName>
</protein>
<evidence type="ECO:0000256" key="2">
    <source>
        <dbReference type="ARBA" id="ARBA00004123"/>
    </source>
</evidence>
<dbReference type="FunFam" id="1.25.40.20:FF:000154">
    <property type="entry name" value="Ankyrin repeat and SOCS box containing 10"/>
    <property type="match status" value="1"/>
</dbReference>
<dbReference type="InterPro" id="IPR036770">
    <property type="entry name" value="Ankyrin_rpt-contain_sf"/>
</dbReference>
<feature type="compositionally biased region" description="Basic residues" evidence="17">
    <location>
        <begin position="262"/>
        <end position="276"/>
    </location>
</feature>
<evidence type="ECO:0000256" key="5">
    <source>
        <dbReference type="ARBA" id="ARBA00005949"/>
    </source>
</evidence>
<gene>
    <name evidence="19" type="ORF">TREES_T100002998</name>
</gene>
<evidence type="ECO:0000256" key="17">
    <source>
        <dbReference type="SAM" id="MobiDB-lite"/>
    </source>
</evidence>
<comment type="similarity">
    <text evidence="5">Belongs to the ankyrin SOCS box (ASB) family.</text>
</comment>
<dbReference type="GO" id="GO:0005524">
    <property type="term" value="F:ATP binding"/>
    <property type="evidence" value="ECO:0007669"/>
    <property type="project" value="UniProtKB-KW"/>
</dbReference>
<evidence type="ECO:0000256" key="4">
    <source>
        <dbReference type="ARBA" id="ARBA00004906"/>
    </source>
</evidence>
<evidence type="ECO:0000256" key="6">
    <source>
        <dbReference type="ARBA" id="ARBA00006914"/>
    </source>
</evidence>
<feature type="repeat" description="ANK" evidence="16">
    <location>
        <begin position="863"/>
        <end position="895"/>
    </location>
</feature>
<dbReference type="Gene3D" id="3.40.50.300">
    <property type="entry name" value="P-loop containing nucleotide triphosphate hydrolases"/>
    <property type="match status" value="1"/>
</dbReference>
<dbReference type="UniPathway" id="UPA00143"/>
<dbReference type="PROSITE" id="PS50088">
    <property type="entry name" value="ANK_REPEAT"/>
    <property type="match status" value="5"/>
</dbReference>
<evidence type="ECO:0000256" key="15">
    <source>
        <dbReference type="ARBA" id="ARBA00069880"/>
    </source>
</evidence>
<dbReference type="GO" id="GO:0016887">
    <property type="term" value="F:ATP hydrolysis activity"/>
    <property type="evidence" value="ECO:0007669"/>
    <property type="project" value="InterPro"/>
</dbReference>
<dbReference type="FunFam" id="1.25.40.20:FF:000383">
    <property type="entry name" value="Ankyrin repeat and SOCS box protein 10"/>
    <property type="match status" value="1"/>
</dbReference>
<dbReference type="Pfam" id="PF07525">
    <property type="entry name" value="SOCS_box"/>
    <property type="match status" value="1"/>
</dbReference>
<keyword evidence="11" id="KW-0067">ATP-binding</keyword>
<dbReference type="SMART" id="SM00248">
    <property type="entry name" value="ANK"/>
    <property type="match status" value="7"/>
</dbReference>
<dbReference type="PANTHER" id="PTHR14690">
    <property type="entry name" value="IQ MOTIF CONTAINING WITH AAA DOMAIN 1"/>
    <property type="match status" value="1"/>
</dbReference>
<dbReference type="FunFam" id="1.10.8.60:FF:000092">
    <property type="entry name" value="IQ motif containing with AAA domain 1 like"/>
    <property type="match status" value="1"/>
</dbReference>
<dbReference type="InterPro" id="IPR027417">
    <property type="entry name" value="P-loop_NTPase"/>
</dbReference>
<dbReference type="SUPFAM" id="SSF48403">
    <property type="entry name" value="Ankyrin repeat"/>
    <property type="match status" value="1"/>
</dbReference>
<dbReference type="InterPro" id="IPR001496">
    <property type="entry name" value="SOCS_box"/>
</dbReference>
<dbReference type="GO" id="GO:0005829">
    <property type="term" value="C:cytosol"/>
    <property type="evidence" value="ECO:0007669"/>
    <property type="project" value="UniProtKB-ARBA"/>
</dbReference>
<organism evidence="19 20">
    <name type="scientific">Tupaia chinensis</name>
    <name type="common">Chinese tree shrew</name>
    <name type="synonym">Tupaia belangeri chinensis</name>
    <dbReference type="NCBI Taxonomy" id="246437"/>
    <lineage>
        <taxon>Eukaryota</taxon>
        <taxon>Metazoa</taxon>
        <taxon>Chordata</taxon>
        <taxon>Craniata</taxon>
        <taxon>Vertebrata</taxon>
        <taxon>Euteleostomi</taxon>
        <taxon>Mammalia</taxon>
        <taxon>Eutheria</taxon>
        <taxon>Euarchontoglires</taxon>
        <taxon>Scandentia</taxon>
        <taxon>Tupaiidae</taxon>
        <taxon>Tupaia</taxon>
    </lineage>
</organism>
<keyword evidence="8" id="KW-0677">Repeat</keyword>
<evidence type="ECO:0000256" key="3">
    <source>
        <dbReference type="ARBA" id="ARBA00004496"/>
    </source>
</evidence>
<feature type="region of interest" description="Disordered" evidence="17">
    <location>
        <begin position="611"/>
        <end position="637"/>
    </location>
</feature>
<dbReference type="GO" id="GO:0035556">
    <property type="term" value="P:intracellular signal transduction"/>
    <property type="evidence" value="ECO:0007669"/>
    <property type="project" value="InterPro"/>
</dbReference>
<comment type="similarity">
    <text evidence="6">Belongs to the AAA ATPase family.</text>
</comment>
<dbReference type="SMART" id="SM00969">
    <property type="entry name" value="SOCS_box"/>
    <property type="match status" value="1"/>
</dbReference>
<evidence type="ECO:0000256" key="10">
    <source>
        <dbReference type="ARBA" id="ARBA00022786"/>
    </source>
</evidence>
<keyword evidence="9" id="KW-0547">Nucleotide-binding</keyword>
<dbReference type="PRINTS" id="PR01415">
    <property type="entry name" value="ANKYRIN"/>
</dbReference>
<comment type="pathway">
    <text evidence="4">Protein modification; protein ubiquitination.</text>
</comment>
<evidence type="ECO:0000256" key="13">
    <source>
        <dbReference type="ARBA" id="ARBA00023242"/>
    </source>
</evidence>
<dbReference type="PROSITE" id="PS50225">
    <property type="entry name" value="SOCS"/>
    <property type="match status" value="1"/>
</dbReference>
<dbReference type="STRING" id="246437.L9KUG5"/>
<feature type="domain" description="SOCS box" evidence="18">
    <location>
        <begin position="1103"/>
        <end position="1142"/>
    </location>
</feature>
<dbReference type="InParanoid" id="L9KUG5"/>
<dbReference type="Pfam" id="PF00023">
    <property type="entry name" value="Ank"/>
    <property type="match status" value="1"/>
</dbReference>
<reference evidence="20" key="1">
    <citation type="submission" date="2012-07" db="EMBL/GenBank/DDBJ databases">
        <title>Genome of the Chinese tree shrew, a rising model animal genetically related to primates.</title>
        <authorList>
            <person name="Zhang G."/>
            <person name="Fan Y."/>
            <person name="Yao Y."/>
            <person name="Huang Z."/>
        </authorList>
    </citation>
    <scope>NUCLEOTIDE SEQUENCE [LARGE SCALE GENOMIC DNA]</scope>
</reference>
<comment type="subcellular location">
    <subcellularLocation>
        <location evidence="3">Cytoplasm</location>
    </subcellularLocation>
    <subcellularLocation>
        <location evidence="2">Nucleus</location>
    </subcellularLocation>
</comment>
<evidence type="ECO:0000256" key="1">
    <source>
        <dbReference type="ARBA" id="ARBA00003062"/>
    </source>
</evidence>
<dbReference type="Pfam" id="PF00004">
    <property type="entry name" value="AAA"/>
    <property type="match status" value="1"/>
</dbReference>
<dbReference type="InterPro" id="IPR052267">
    <property type="entry name" value="N-DRC_Component"/>
</dbReference>
<feature type="region of interest" description="Disordered" evidence="17">
    <location>
        <begin position="709"/>
        <end position="730"/>
    </location>
</feature>
<feature type="repeat" description="ANK" evidence="16">
    <location>
        <begin position="798"/>
        <end position="830"/>
    </location>
</feature>
<name>L9KUG5_TUPCH</name>
<dbReference type="GO" id="GO:0016567">
    <property type="term" value="P:protein ubiquitination"/>
    <property type="evidence" value="ECO:0007669"/>
    <property type="project" value="UniProtKB-UniPathway"/>
</dbReference>
<dbReference type="EMBL" id="KB320710">
    <property type="protein sequence ID" value="ELW64832.1"/>
    <property type="molecule type" value="Genomic_DNA"/>
</dbReference>
<comment type="function">
    <text evidence="1">May be a substrate-recognition component of a SCF-like ECS (Elongin-Cullin-SOCS-box protein) E3 ubiquitin-protein ligase complex which mediates the ubiquitination and subsequent proteasomal degradation of target proteins.</text>
</comment>
<evidence type="ECO:0000256" key="12">
    <source>
        <dbReference type="ARBA" id="ARBA00023043"/>
    </source>
</evidence>
<evidence type="ECO:0000313" key="20">
    <source>
        <dbReference type="Proteomes" id="UP000011518"/>
    </source>
</evidence>
<keyword evidence="10" id="KW-0833">Ubl conjugation pathway</keyword>
<feature type="repeat" description="ANK" evidence="16">
    <location>
        <begin position="976"/>
        <end position="1008"/>
    </location>
</feature>
<reference evidence="20" key="2">
    <citation type="journal article" date="2013" name="Nat. Commun.">
        <title>Genome of the Chinese tree shrew.</title>
        <authorList>
            <person name="Fan Y."/>
            <person name="Huang Z.Y."/>
            <person name="Cao C.C."/>
            <person name="Chen C.S."/>
            <person name="Chen Y.X."/>
            <person name="Fan D.D."/>
            <person name="He J."/>
            <person name="Hou H.L."/>
            <person name="Hu L."/>
            <person name="Hu X.T."/>
            <person name="Jiang X.T."/>
            <person name="Lai R."/>
            <person name="Lang Y.S."/>
            <person name="Liang B."/>
            <person name="Liao S.G."/>
            <person name="Mu D."/>
            <person name="Ma Y.Y."/>
            <person name="Niu Y.Y."/>
            <person name="Sun X.Q."/>
            <person name="Xia J.Q."/>
            <person name="Xiao J."/>
            <person name="Xiong Z.Q."/>
            <person name="Xu L."/>
            <person name="Yang L."/>
            <person name="Zhang Y."/>
            <person name="Zhao W."/>
            <person name="Zhao X.D."/>
            <person name="Zheng Y.T."/>
            <person name="Zhou J.M."/>
            <person name="Zhu Y.B."/>
            <person name="Zhang G.J."/>
            <person name="Wang J."/>
            <person name="Yao Y.G."/>
        </authorList>
    </citation>
    <scope>NUCLEOTIDE SEQUENCE [LARGE SCALE GENOMIC DNA]</scope>
</reference>
<evidence type="ECO:0000256" key="7">
    <source>
        <dbReference type="ARBA" id="ARBA00022490"/>
    </source>
</evidence>
<dbReference type="InterPro" id="IPR036036">
    <property type="entry name" value="SOCS_box-like_dom_sf"/>
</dbReference>
<evidence type="ECO:0000256" key="9">
    <source>
        <dbReference type="ARBA" id="ARBA00022741"/>
    </source>
</evidence>
<feature type="repeat" description="ANK" evidence="16">
    <location>
        <begin position="830"/>
        <end position="862"/>
    </location>
</feature>
<keyword evidence="7" id="KW-0963">Cytoplasm</keyword>
<dbReference type="FunFam" id="1.25.40.20:FF:000228">
    <property type="entry name" value="Ankyrin repeat and SOCS box containing 10"/>
    <property type="match status" value="1"/>
</dbReference>
<dbReference type="eggNOG" id="KOG0504">
    <property type="taxonomic scope" value="Eukaryota"/>
</dbReference>
<proteinExistence type="inferred from homology"/>
<evidence type="ECO:0000313" key="19">
    <source>
        <dbReference type="EMBL" id="ELW64832.1"/>
    </source>
</evidence>
<evidence type="ECO:0000256" key="14">
    <source>
        <dbReference type="ARBA" id="ARBA00067430"/>
    </source>
</evidence>
<evidence type="ECO:0000256" key="16">
    <source>
        <dbReference type="PROSITE-ProRule" id="PRU00023"/>
    </source>
</evidence>
<dbReference type="SUPFAM" id="SSF52540">
    <property type="entry name" value="P-loop containing nucleoside triphosphate hydrolases"/>
    <property type="match status" value="1"/>
</dbReference>
<dbReference type="PROSITE" id="PS50297">
    <property type="entry name" value="ANK_REP_REGION"/>
    <property type="match status" value="5"/>
</dbReference>
<feature type="compositionally biased region" description="Basic and acidic residues" evidence="17">
    <location>
        <begin position="225"/>
        <end position="247"/>
    </location>
</feature>
<accession>L9KUG5</accession>
<keyword evidence="13" id="KW-0539">Nucleus</keyword>
<evidence type="ECO:0000256" key="11">
    <source>
        <dbReference type="ARBA" id="ARBA00022840"/>
    </source>
</evidence>
<evidence type="ECO:0000256" key="8">
    <source>
        <dbReference type="ARBA" id="ARBA00022737"/>
    </source>
</evidence>
<dbReference type="InterPro" id="IPR003959">
    <property type="entry name" value="ATPase_AAA_core"/>
</dbReference>
<dbReference type="PANTHER" id="PTHR14690:SF6">
    <property type="entry name" value="IQ AND AAA DOMAIN-CONTAINING PROTEIN 1-LIKE"/>
    <property type="match status" value="1"/>
</dbReference>
<dbReference type="InterPro" id="IPR002110">
    <property type="entry name" value="Ankyrin_rpt"/>
</dbReference>
<evidence type="ECO:0000259" key="18">
    <source>
        <dbReference type="PROSITE" id="PS50225"/>
    </source>
</evidence>
<feature type="region of interest" description="Disordered" evidence="17">
    <location>
        <begin position="225"/>
        <end position="282"/>
    </location>
</feature>
<sequence length="1150" mass="127918">MVRADLCETHCLDRVLQDLKLTPADLEVPVPKYFLLEQSSAVKERGLLLAEILSKMEPASSEEVWKGYLQRRRTQQERRAEMEFIGMLPPSNWGEHSDVVSQAYLEESARRLRQGEKEEEFQLAMAKAHDSLTETEGPDMKERMKGQIRQWFIECQCPVIHPSVHPSMHSPVYHLPAHPPMSPFILCPLSALTGRFPDYPDESLGGSSLIFADKTPEQVRMELEMQAQENKKKEQEKNKEKEKEKKEKEKKKRKKGKEDKGKKGKKAGKKAGKKKKEKDLTPDRSVESLYEELVIYGLVKKSETVALKDYIGDCLYLGSTLSLANKLPMPSLFDVRQNVALYAVLRLGSPDIHAMAPLIRSILLVGPSGMGKRMLVKAVCTETGANLFDLSPSNLQGKYPGRAGPQMVVHMVFKVARLLQPSVIWIGNAEKTFYKKVPKEEREMDPKRIKKDLTKAMRLLSPGDRVMLIGTTAQPQLAEMKGLCRTYERVLFMPRPDYASRYVLWKHMIESQGVSVTQRLDISALAKVSDGYTPGHILQAVQSVLNERRLLQLPRRPLVASEFLGHLAKLEPVYKEEEEALKDWYFRTPLGKKNMRLSKDQLEVEEARLAKEKKKRKGWGPQSRPAEGPPPPSPLLCRDMALQNALYTGDLARLQELFPPSSTADLLLEGRAAEPRWSSHQRGLPSSLDLGSGVASCGAQNSSCPTAARLVEKPSGGSEEHPKSGPGPIVTRTASGPALAFWQAVLAGDVGSVSRILADSSLGLAPDSVFDTSDPERWRDFRFNIRALRLWSLTYEEELTTPLHVAASRGHTDILRLLLRRRARPDCAPGGRTALHEACAAGHPACVHVLLVAGADPNIPDQDGKRPLHLCRGAGTLECAELLLRFGAKADGRSEEEEETPLHVAARLGHVELAELLLRRGACPNARDAEGWTPLLAACDTRCQSPADAEATTARCLQLCRLLLSAGADPDAADGDKRRPLHLACRRGHVAVVELLLSCGVSTNAMDYGGHTALHCALQGPAATLAQSPEHTVRALLNHGAVRVWPGALPKVLERWCTCPRTIEVLMNTYTVVQLPEEAVGLIPPETLQKHQRFYSSLFALVRQPRSLQHLSRCALRAHLEGYLPHALPRLPLPPRLLRYLELDFEDVLY</sequence>
<dbReference type="Pfam" id="PF12796">
    <property type="entry name" value="Ank_2"/>
    <property type="match status" value="2"/>
</dbReference>
<dbReference type="Proteomes" id="UP000011518">
    <property type="component" value="Unassembled WGS sequence"/>
</dbReference>
<dbReference type="Gene3D" id="1.25.40.20">
    <property type="entry name" value="Ankyrin repeat-containing domain"/>
    <property type="match status" value="3"/>
</dbReference>
<dbReference type="AlphaFoldDB" id="L9KUG5"/>
<feature type="repeat" description="ANK" evidence="16">
    <location>
        <begin position="897"/>
        <end position="929"/>
    </location>
</feature>
<keyword evidence="12 16" id="KW-0040">ANK repeat</keyword>
<dbReference type="GO" id="GO:0005634">
    <property type="term" value="C:nucleus"/>
    <property type="evidence" value="ECO:0007669"/>
    <property type="project" value="UniProtKB-SubCell"/>
</dbReference>
<dbReference type="SUPFAM" id="SSF158235">
    <property type="entry name" value="SOCS box-like"/>
    <property type="match status" value="1"/>
</dbReference>